<keyword evidence="5 15" id="KW-0121">Carboxypeptidase</keyword>
<reference evidence="15 16" key="1">
    <citation type="submission" date="2023-07" db="EMBL/GenBank/DDBJ databases">
        <title>Genomic Encyclopedia of Type Strains, Phase IV (KMG-IV): sequencing the most valuable type-strain genomes for metagenomic binning, comparative biology and taxonomic classification.</title>
        <authorList>
            <person name="Goeker M."/>
        </authorList>
    </citation>
    <scope>NUCLEOTIDE SEQUENCE [LARGE SCALE GENOMIC DNA]</scope>
    <source>
        <strain evidence="15 16">DSM 45903</strain>
    </source>
</reference>
<dbReference type="InterPro" id="IPR012338">
    <property type="entry name" value="Beta-lactam/transpept-like"/>
</dbReference>
<evidence type="ECO:0000313" key="16">
    <source>
        <dbReference type="Proteomes" id="UP001185012"/>
    </source>
</evidence>
<dbReference type="Gene3D" id="2.60.410.10">
    <property type="entry name" value="D-Ala-D-Ala carboxypeptidase, C-terminal domain"/>
    <property type="match status" value="1"/>
</dbReference>
<evidence type="ECO:0000256" key="7">
    <source>
        <dbReference type="ARBA" id="ARBA00022729"/>
    </source>
</evidence>
<evidence type="ECO:0000256" key="5">
    <source>
        <dbReference type="ARBA" id="ARBA00022645"/>
    </source>
</evidence>
<dbReference type="InterPro" id="IPR037167">
    <property type="entry name" value="Peptidase_S11_C_sf"/>
</dbReference>
<dbReference type="SMART" id="SM00936">
    <property type="entry name" value="PBP5_C"/>
    <property type="match status" value="1"/>
</dbReference>
<keyword evidence="11" id="KW-0961">Cell wall biogenesis/degradation</keyword>
<dbReference type="PANTHER" id="PTHR21581">
    <property type="entry name" value="D-ALANYL-D-ALANINE CARBOXYPEPTIDASE"/>
    <property type="match status" value="1"/>
</dbReference>
<evidence type="ECO:0000256" key="3">
    <source>
        <dbReference type="ARBA" id="ARBA00007164"/>
    </source>
</evidence>
<dbReference type="Gene3D" id="3.40.710.10">
    <property type="entry name" value="DD-peptidase/beta-lactamase superfamily"/>
    <property type="match status" value="1"/>
</dbReference>
<accession>A0ABU1IKY2</accession>
<dbReference type="SUPFAM" id="SSF69189">
    <property type="entry name" value="Penicillin-binding protein associated domain"/>
    <property type="match status" value="1"/>
</dbReference>
<evidence type="ECO:0000256" key="2">
    <source>
        <dbReference type="ARBA" id="ARBA00004752"/>
    </source>
</evidence>
<dbReference type="InterPro" id="IPR015956">
    <property type="entry name" value="Peniciliin-bd_prot_C_sf"/>
</dbReference>
<dbReference type="EMBL" id="JAVDQG010000003">
    <property type="protein sequence ID" value="MDR6225351.1"/>
    <property type="molecule type" value="Genomic_DNA"/>
</dbReference>
<comment type="pathway">
    <text evidence="2">Cell wall biogenesis; peptidoglycan biosynthesis.</text>
</comment>
<name>A0ABU1IKY2_9BACL</name>
<keyword evidence="16" id="KW-1185">Reference proteome</keyword>
<comment type="similarity">
    <text evidence="3 13">Belongs to the peptidase S11 family.</text>
</comment>
<dbReference type="Proteomes" id="UP001185012">
    <property type="component" value="Unassembled WGS sequence"/>
</dbReference>
<keyword evidence="8 15" id="KW-0378">Hydrolase</keyword>
<evidence type="ECO:0000256" key="8">
    <source>
        <dbReference type="ARBA" id="ARBA00022801"/>
    </source>
</evidence>
<evidence type="ECO:0000259" key="14">
    <source>
        <dbReference type="SMART" id="SM00936"/>
    </source>
</evidence>
<comment type="caution">
    <text evidence="15">The sequence shown here is derived from an EMBL/GenBank/DDBJ whole genome shotgun (WGS) entry which is preliminary data.</text>
</comment>
<dbReference type="PANTHER" id="PTHR21581:SF11">
    <property type="entry name" value="D-ALANYL-D-ALANINE CARBOXYPEPTIDASE DACA"/>
    <property type="match status" value="1"/>
</dbReference>
<evidence type="ECO:0000313" key="15">
    <source>
        <dbReference type="EMBL" id="MDR6225351.1"/>
    </source>
</evidence>
<protein>
    <recommendedName>
        <fullName evidence="4">serine-type D-Ala-D-Ala carboxypeptidase</fullName>
        <ecNumber evidence="4">3.4.16.4</ecNumber>
    </recommendedName>
</protein>
<organism evidence="15 16">
    <name type="scientific">Desmospora profundinema</name>
    <dbReference type="NCBI Taxonomy" id="1571184"/>
    <lineage>
        <taxon>Bacteria</taxon>
        <taxon>Bacillati</taxon>
        <taxon>Bacillota</taxon>
        <taxon>Bacilli</taxon>
        <taxon>Bacillales</taxon>
        <taxon>Thermoactinomycetaceae</taxon>
        <taxon>Desmospora</taxon>
    </lineage>
</organism>
<evidence type="ECO:0000256" key="13">
    <source>
        <dbReference type="RuleBase" id="RU004016"/>
    </source>
</evidence>
<evidence type="ECO:0000256" key="11">
    <source>
        <dbReference type="ARBA" id="ARBA00023316"/>
    </source>
</evidence>
<proteinExistence type="inferred from homology"/>
<dbReference type="InterPro" id="IPR012907">
    <property type="entry name" value="Peptidase_S11_C"/>
</dbReference>
<sequence>MKDWGRRAALLCFIAGLLLGLWIPGIPVHAMADEPAVPLDIQARSYVLMEMESGRVLADENSDIPYEPASLTKLMTEYVLLRKVEKGELAWDETVTISANAASIGEAQVFLRMGEKRTVEELFHALSIRSANDAAVALAEHVAGSETKFVDLMNQTATELGLTDTHFRNSTGLPMWLYRDPPRVGGKHHMSAADVAELTRRLLLDFPEIRQIISHSRYTFRNGEPREMRLRNTNEMLPGLAHYYEGVDGVKTGYTRKAGYCFAGSAERGDVRLISVVMGTVSHIQRFRETAKLLDHGFDQIEWMDFVQKGDPIPGMAQASVKNGVETEVALAADGNVRYPVRKGEEDHYSWDVSLTGELEAPLRAGTVVGKAKFVYDGEEVDGIEPVPVVVAEDVEAAGWFRLFFRRIANWF</sequence>
<evidence type="ECO:0000256" key="10">
    <source>
        <dbReference type="ARBA" id="ARBA00022984"/>
    </source>
</evidence>
<comment type="function">
    <text evidence="1">Removes C-terminal D-alanyl residues from sugar-peptide cell wall precursors.</text>
</comment>
<dbReference type="GO" id="GO:0009002">
    <property type="term" value="F:serine-type D-Ala-D-Ala carboxypeptidase activity"/>
    <property type="evidence" value="ECO:0007669"/>
    <property type="project" value="UniProtKB-EC"/>
</dbReference>
<keyword evidence="10" id="KW-0573">Peptidoglycan synthesis</keyword>
<dbReference type="EC" id="3.4.16.4" evidence="4"/>
<comment type="catalytic activity">
    <reaction evidence="12">
        <text>Preferential cleavage: (Ac)2-L-Lys-D-Ala-|-D-Ala. Also transpeptidation of peptidyl-alanyl moieties that are N-acyl substituents of D-alanine.</text>
        <dbReference type="EC" id="3.4.16.4"/>
    </reaction>
</comment>
<dbReference type="RefSeq" id="WP_309863929.1">
    <property type="nucleotide sequence ID" value="NZ_JAVDQG010000003.1"/>
</dbReference>
<keyword evidence="9" id="KW-0133">Cell shape</keyword>
<gene>
    <name evidence="15" type="ORF">JOE21_001349</name>
</gene>
<keyword evidence="7" id="KW-0732">Signal</keyword>
<evidence type="ECO:0000256" key="6">
    <source>
        <dbReference type="ARBA" id="ARBA00022670"/>
    </source>
</evidence>
<keyword evidence="6" id="KW-0645">Protease</keyword>
<dbReference type="InterPro" id="IPR018044">
    <property type="entry name" value="Peptidase_S11"/>
</dbReference>
<feature type="domain" description="Peptidase S11 D-Ala-D-Ala carboxypeptidase A C-terminal" evidence="14">
    <location>
        <begin position="301"/>
        <end position="397"/>
    </location>
</feature>
<evidence type="ECO:0000256" key="4">
    <source>
        <dbReference type="ARBA" id="ARBA00012448"/>
    </source>
</evidence>
<dbReference type="Pfam" id="PF00768">
    <property type="entry name" value="Peptidase_S11"/>
    <property type="match status" value="1"/>
</dbReference>
<dbReference type="InterPro" id="IPR001967">
    <property type="entry name" value="Peptidase_S11_N"/>
</dbReference>
<dbReference type="Pfam" id="PF07943">
    <property type="entry name" value="PBP5_C"/>
    <property type="match status" value="1"/>
</dbReference>
<dbReference type="PRINTS" id="PR00725">
    <property type="entry name" value="DADACBPTASE1"/>
</dbReference>
<evidence type="ECO:0000256" key="9">
    <source>
        <dbReference type="ARBA" id="ARBA00022960"/>
    </source>
</evidence>
<evidence type="ECO:0000256" key="1">
    <source>
        <dbReference type="ARBA" id="ARBA00003217"/>
    </source>
</evidence>
<evidence type="ECO:0000256" key="12">
    <source>
        <dbReference type="ARBA" id="ARBA00034000"/>
    </source>
</evidence>
<dbReference type="SUPFAM" id="SSF56601">
    <property type="entry name" value="beta-lactamase/transpeptidase-like"/>
    <property type="match status" value="1"/>
</dbReference>